<reference evidence="1" key="1">
    <citation type="journal article" date="2015" name="Proc. Natl. Acad. Sci. U.S.A.">
        <title>Networks of energetic and metabolic interactions define dynamics in microbial communities.</title>
        <authorList>
            <person name="Embree M."/>
            <person name="Liu J.K."/>
            <person name="Al-Bassam M.M."/>
            <person name="Zengler K."/>
        </authorList>
    </citation>
    <scope>NUCLEOTIDE SEQUENCE</scope>
</reference>
<name>A0A0W8FCR3_9ZZZZ</name>
<dbReference type="EMBL" id="LNQE01001369">
    <property type="protein sequence ID" value="KUG18672.1"/>
    <property type="molecule type" value="Genomic_DNA"/>
</dbReference>
<evidence type="ECO:0000313" key="1">
    <source>
        <dbReference type="EMBL" id="KUG18672.1"/>
    </source>
</evidence>
<protein>
    <submittedName>
        <fullName evidence="1">Uncharacterized protein</fullName>
    </submittedName>
</protein>
<gene>
    <name evidence="1" type="ORF">ASZ90_011599</name>
</gene>
<accession>A0A0W8FCR3</accession>
<proteinExistence type="predicted"/>
<organism evidence="1">
    <name type="scientific">hydrocarbon metagenome</name>
    <dbReference type="NCBI Taxonomy" id="938273"/>
    <lineage>
        <taxon>unclassified sequences</taxon>
        <taxon>metagenomes</taxon>
        <taxon>ecological metagenomes</taxon>
    </lineage>
</organism>
<dbReference type="AlphaFoldDB" id="A0A0W8FCR3"/>
<comment type="caution">
    <text evidence="1">The sequence shown here is derived from an EMBL/GenBank/DDBJ whole genome shotgun (WGS) entry which is preliminary data.</text>
</comment>
<sequence>MCEGIDPRKYSRGKVFIADEGAEEPEENIREAFTKLSASTIAKLIEDEPDTYSIEDVKIRYK</sequence>